<evidence type="ECO:0000259" key="9">
    <source>
        <dbReference type="PROSITE" id="PS50089"/>
    </source>
</evidence>
<keyword evidence="2" id="KW-0547">Nucleotide-binding</keyword>
<dbReference type="InterPro" id="IPR013083">
    <property type="entry name" value="Znf_RING/FYVE/PHD"/>
</dbReference>
<proteinExistence type="predicted"/>
<feature type="domain" description="RING-type" evidence="9">
    <location>
        <begin position="1138"/>
        <end position="1176"/>
    </location>
</feature>
<protein>
    <submittedName>
        <fullName evidence="11">Rad8 and Rdh54p</fullName>
    </submittedName>
</protein>
<dbReference type="SMART" id="SM00487">
    <property type="entry name" value="DEXDc"/>
    <property type="match status" value="1"/>
</dbReference>
<evidence type="ECO:0000313" key="11">
    <source>
        <dbReference type="EMBL" id="KAK8041145.1"/>
    </source>
</evidence>
<dbReference type="InterPro" id="IPR014001">
    <property type="entry name" value="Helicase_ATP-bd"/>
</dbReference>
<keyword evidence="4" id="KW-0378">Hydrolase</keyword>
<gene>
    <name evidence="11" type="ORF">PG994_014152</name>
</gene>
<keyword evidence="3 7" id="KW-0863">Zinc-finger</keyword>
<feature type="compositionally biased region" description="Basic and acidic residues" evidence="8">
    <location>
        <begin position="1195"/>
        <end position="1211"/>
    </location>
</feature>
<dbReference type="InterPro" id="IPR038718">
    <property type="entry name" value="SNF2-like_sf"/>
</dbReference>
<sequence length="1490" mass="167851">MGRPRIQPRPTTAKAITIVDYAQLNEPFPVALLDLLSSLPTSATDAADDDSVDLQPEASSERPCKRPRRCPSRLPDAVVLAEETFRLSRPSRPQHLKAQPHLAFSRLGASQHVNLHCLLAKDSPGDAVPKELTVSGQEGARKRIKSTLTLPPDVSQPVATILKVVSSSRNEQDAEGGLLVDFDMEFQRAQTSGLDTISLRLRLKWNPTSNFYASLPNSSQRALSREVQIQFLPHDLLGDSNAGALSAQAFYDAACIPSKDYTDLLSTDVLGLEAKLYPFQRRALQWLLRREGVAWNGTELEPCRDPTTSDLPLSFNELTDRSGRCYFSSTLYQMVTRDVAPFRELETAPKGGILSEEMGLGKTVETISLILMHRRPVCPPRIIDPYSGQQVQPTGATLIVTPATLKNQWLSEVNKHAPNLRVMFYDGIKRYKGKGDELLKELAEHDVVITTYNVLQAEIHFAEEPPERLMRYARTYPRPKSPLVQLSWWRVCLDEAQQIESGVSAAARVARVIPRINAWGVTGTPVKDNVKDLWGLLLFLRYEPFASYPWAWDGLTTTHQHLFAPLFNRIALRHTKQAVRDELVLPHQKRYVLTMPFTAVEEQHYRSEFQAWARNCGLDIEGAPIKEGWDPEDPATLALLRSALASLRQTTLHPELGPGRVRGAAQKDKPLRTIGEVLDAMIEQSELSIRTDQRQLLSSKLRRGQLLENSPRVKEALSIWEEVLGEIREIVTECRDQLKAELETARAAGFDDADEDESGSEELGAETVPPRLGQARRRLQLALGLEHKAAFFIANANYQIKTNEELTVPDSDEFKEYEKLEVQYYEVAKEIRKEILQEAHDKAANHMTKLSEDAATQSFVEMPEFQFITHMGLESRRVLENLEELGGVLDEQANLIDEWREQVIQILLRPLVDEDGEAEITGEEYEDSTKIQDDLMVYTHVLRAVIADRQDILTGLVNERVKHETTVAERMAKDGDGPNPEILLELLKSRMEIKPHPGMGSFRAVVTNLRELASKLRHDVANGSQRAEVELQILQEQLKLAQNQISAQIKGANGLEKELDRFTDAMNARVEYYKQLQQISDTVAPWEREEHEDDDALFNGLLGEEATIKHRIVDAQSKHRYLLHLKETGQKSQGPRFCVICQSTFTLGVLTVCGHEFCKECMMLWYRAHHNCPVCKKALNASMLHDISLRPESKLKVHSEHHPSAPDENSPHKSRKPGIYSRFSEEKLQEIRQIDLSGPSFATKIDTLIRHLMWLRQEDPGAKSIIFSQFKGFLEVLGRAFDCYRIGYCSFDTKDGIVRFKEDPGIECFFMDARAHASGLNLVNASHIFLCEPLLNTALELQAIARVDRIGQEHETTVWLYLVEGTVEESIYNLSVQRRIEHMGQAQIDLKGKSKETTPDVSDLNLEAANSMELQQAALSKLMNKDKHLGEVVDQNDLWECLFGHVAQKAAEATSATQDERFENPAVIRFLAGEAAQARDKAPCAGVTAT</sequence>
<dbReference type="PANTHER" id="PTHR45865:SF1">
    <property type="entry name" value="E3 UBIQUITIN-PROTEIN LIGASE SHPRH"/>
    <property type="match status" value="1"/>
</dbReference>
<dbReference type="InterPro" id="IPR000330">
    <property type="entry name" value="SNF2_N"/>
</dbReference>
<keyword evidence="5" id="KW-0862">Zinc</keyword>
<evidence type="ECO:0000256" key="3">
    <source>
        <dbReference type="ARBA" id="ARBA00022771"/>
    </source>
</evidence>
<evidence type="ECO:0000256" key="8">
    <source>
        <dbReference type="SAM" id="MobiDB-lite"/>
    </source>
</evidence>
<dbReference type="GeneID" id="92098624"/>
<dbReference type="PROSITE" id="PS50089">
    <property type="entry name" value="ZF_RING_2"/>
    <property type="match status" value="1"/>
</dbReference>
<dbReference type="Pfam" id="PF00176">
    <property type="entry name" value="SNF2-rel_dom"/>
    <property type="match status" value="1"/>
</dbReference>
<organism evidence="11 12">
    <name type="scientific">Apiospora phragmitis</name>
    <dbReference type="NCBI Taxonomy" id="2905665"/>
    <lineage>
        <taxon>Eukaryota</taxon>
        <taxon>Fungi</taxon>
        <taxon>Dikarya</taxon>
        <taxon>Ascomycota</taxon>
        <taxon>Pezizomycotina</taxon>
        <taxon>Sordariomycetes</taxon>
        <taxon>Xylariomycetidae</taxon>
        <taxon>Amphisphaeriales</taxon>
        <taxon>Apiosporaceae</taxon>
        <taxon>Apiospora</taxon>
    </lineage>
</organism>
<dbReference type="CDD" id="cd18070">
    <property type="entry name" value="DEXQc_SHPRH"/>
    <property type="match status" value="1"/>
</dbReference>
<dbReference type="Gene3D" id="3.30.40.10">
    <property type="entry name" value="Zinc/RING finger domain, C3HC4 (zinc finger)"/>
    <property type="match status" value="1"/>
</dbReference>
<dbReference type="Pfam" id="PF26021">
    <property type="entry name" value="Ferritin_C144_05"/>
    <property type="match status" value="1"/>
</dbReference>
<dbReference type="InterPro" id="IPR017907">
    <property type="entry name" value="Znf_RING_CS"/>
</dbReference>
<evidence type="ECO:0000259" key="10">
    <source>
        <dbReference type="PROSITE" id="PS51192"/>
    </source>
</evidence>
<keyword evidence="6" id="KW-0067">ATP-binding</keyword>
<dbReference type="Proteomes" id="UP001480595">
    <property type="component" value="Unassembled WGS sequence"/>
</dbReference>
<evidence type="ECO:0000256" key="7">
    <source>
        <dbReference type="PROSITE-ProRule" id="PRU00175"/>
    </source>
</evidence>
<dbReference type="CDD" id="cd18793">
    <property type="entry name" value="SF2_C_SNF"/>
    <property type="match status" value="1"/>
</dbReference>
<name>A0ABR1T3G1_9PEZI</name>
<feature type="region of interest" description="Disordered" evidence="8">
    <location>
        <begin position="42"/>
        <end position="71"/>
    </location>
</feature>
<dbReference type="SUPFAM" id="SSF52540">
    <property type="entry name" value="P-loop containing nucleoside triphosphate hydrolases"/>
    <property type="match status" value="2"/>
</dbReference>
<evidence type="ECO:0000256" key="5">
    <source>
        <dbReference type="ARBA" id="ARBA00022833"/>
    </source>
</evidence>
<keyword evidence="12" id="KW-1185">Reference proteome</keyword>
<feature type="region of interest" description="Disordered" evidence="8">
    <location>
        <begin position="1195"/>
        <end position="1216"/>
    </location>
</feature>
<dbReference type="InterPro" id="IPR059033">
    <property type="entry name" value="C144_05_dom"/>
</dbReference>
<dbReference type="SUPFAM" id="SSF57850">
    <property type="entry name" value="RING/U-box"/>
    <property type="match status" value="1"/>
</dbReference>
<dbReference type="Gene3D" id="3.40.50.300">
    <property type="entry name" value="P-loop containing nucleotide triphosphate hydrolases"/>
    <property type="match status" value="1"/>
</dbReference>
<keyword evidence="1" id="KW-0479">Metal-binding</keyword>
<reference evidence="11 12" key="1">
    <citation type="submission" date="2023-01" db="EMBL/GenBank/DDBJ databases">
        <title>Analysis of 21 Apiospora genomes using comparative genomics revels a genus with tremendous synthesis potential of carbohydrate active enzymes and secondary metabolites.</title>
        <authorList>
            <person name="Sorensen T."/>
        </authorList>
    </citation>
    <scope>NUCLEOTIDE SEQUENCE [LARGE SCALE GENOMIC DNA]</scope>
    <source>
        <strain evidence="11 12">CBS 135458</strain>
    </source>
</reference>
<evidence type="ECO:0000256" key="6">
    <source>
        <dbReference type="ARBA" id="ARBA00022840"/>
    </source>
</evidence>
<dbReference type="PROSITE" id="PS00518">
    <property type="entry name" value="ZF_RING_1"/>
    <property type="match status" value="1"/>
</dbReference>
<dbReference type="EMBL" id="JAQQWL010000015">
    <property type="protein sequence ID" value="KAK8041145.1"/>
    <property type="molecule type" value="Genomic_DNA"/>
</dbReference>
<accession>A0ABR1T3G1</accession>
<evidence type="ECO:0000313" key="12">
    <source>
        <dbReference type="Proteomes" id="UP001480595"/>
    </source>
</evidence>
<comment type="caution">
    <text evidence="11">The sequence shown here is derived from an EMBL/GenBank/DDBJ whole genome shotgun (WGS) entry which is preliminary data.</text>
</comment>
<dbReference type="InterPro" id="IPR049730">
    <property type="entry name" value="SNF2/RAD54-like_C"/>
</dbReference>
<dbReference type="Pfam" id="PF13639">
    <property type="entry name" value="zf-RING_2"/>
    <property type="match status" value="1"/>
</dbReference>
<evidence type="ECO:0000256" key="1">
    <source>
        <dbReference type="ARBA" id="ARBA00022723"/>
    </source>
</evidence>
<evidence type="ECO:0000256" key="4">
    <source>
        <dbReference type="ARBA" id="ARBA00022801"/>
    </source>
</evidence>
<dbReference type="InterPro" id="IPR001841">
    <property type="entry name" value="Znf_RING"/>
</dbReference>
<dbReference type="PANTHER" id="PTHR45865">
    <property type="entry name" value="E3 UBIQUITIN-PROTEIN LIGASE SHPRH FAMILY MEMBER"/>
    <property type="match status" value="1"/>
</dbReference>
<feature type="domain" description="Helicase ATP-binding" evidence="10">
    <location>
        <begin position="343"/>
        <end position="543"/>
    </location>
</feature>
<dbReference type="Gene3D" id="3.40.50.10810">
    <property type="entry name" value="Tandem AAA-ATPase domain"/>
    <property type="match status" value="1"/>
</dbReference>
<evidence type="ECO:0000256" key="2">
    <source>
        <dbReference type="ARBA" id="ARBA00022741"/>
    </source>
</evidence>
<dbReference type="PROSITE" id="PS51192">
    <property type="entry name" value="HELICASE_ATP_BIND_1"/>
    <property type="match status" value="1"/>
</dbReference>
<dbReference type="RefSeq" id="XP_066708690.1">
    <property type="nucleotide sequence ID" value="XM_066865561.1"/>
</dbReference>
<dbReference type="InterPro" id="IPR052583">
    <property type="entry name" value="ATP-helicase/E3_Ub-Ligase"/>
</dbReference>
<dbReference type="InterPro" id="IPR027417">
    <property type="entry name" value="P-loop_NTPase"/>
</dbReference>
<dbReference type="SMART" id="SM00184">
    <property type="entry name" value="RING"/>
    <property type="match status" value="1"/>
</dbReference>